<gene>
    <name evidence="2" type="ORF">ACFP3J_33085</name>
</gene>
<protein>
    <submittedName>
        <fullName evidence="2">Uncharacterized protein</fullName>
    </submittedName>
</protein>
<dbReference type="RefSeq" id="WP_344350986.1">
    <property type="nucleotide sequence ID" value="NZ_BAAASM010000040.1"/>
</dbReference>
<evidence type="ECO:0000256" key="1">
    <source>
        <dbReference type="SAM" id="MobiDB-lite"/>
    </source>
</evidence>
<organism evidence="2 3">
    <name type="scientific">Streptomyces nogalater</name>
    <dbReference type="NCBI Taxonomy" id="38314"/>
    <lineage>
        <taxon>Bacteria</taxon>
        <taxon>Bacillati</taxon>
        <taxon>Actinomycetota</taxon>
        <taxon>Actinomycetes</taxon>
        <taxon>Kitasatosporales</taxon>
        <taxon>Streptomycetaceae</taxon>
        <taxon>Streptomyces</taxon>
    </lineage>
</organism>
<feature type="region of interest" description="Disordered" evidence="1">
    <location>
        <begin position="1"/>
        <end position="86"/>
    </location>
</feature>
<keyword evidence="3" id="KW-1185">Reference proteome</keyword>
<dbReference type="Proteomes" id="UP001596065">
    <property type="component" value="Unassembled WGS sequence"/>
</dbReference>
<dbReference type="EMBL" id="JBHSOE010000091">
    <property type="protein sequence ID" value="MFC5660287.1"/>
    <property type="molecule type" value="Genomic_DNA"/>
</dbReference>
<name>A0ABW0WS17_STRNO</name>
<proteinExistence type="predicted"/>
<evidence type="ECO:0000313" key="2">
    <source>
        <dbReference type="EMBL" id="MFC5660287.1"/>
    </source>
</evidence>
<comment type="caution">
    <text evidence="2">The sequence shown here is derived from an EMBL/GenBank/DDBJ whole genome shotgun (WGS) entry which is preliminary data.</text>
</comment>
<feature type="compositionally biased region" description="Polar residues" evidence="1">
    <location>
        <begin position="42"/>
        <end position="58"/>
    </location>
</feature>
<accession>A0ABW0WS17</accession>
<reference evidence="3" key="1">
    <citation type="journal article" date="2019" name="Int. J. Syst. Evol. Microbiol.">
        <title>The Global Catalogue of Microorganisms (GCM) 10K type strain sequencing project: providing services to taxonomists for standard genome sequencing and annotation.</title>
        <authorList>
            <consortium name="The Broad Institute Genomics Platform"/>
            <consortium name="The Broad Institute Genome Sequencing Center for Infectious Disease"/>
            <person name="Wu L."/>
            <person name="Ma J."/>
        </authorList>
    </citation>
    <scope>NUCLEOTIDE SEQUENCE [LARGE SCALE GENOMIC DNA]</scope>
    <source>
        <strain evidence="3">KCTC 5701</strain>
    </source>
</reference>
<sequence length="86" mass="8843">MLVNLRQALGFSSGPGRLRARHHHRPGSPEEGHPLGAVEPATSRSTASPVTASESGKAQPSRAKTKTATSPTKTKAKPAKPAPEAG</sequence>
<evidence type="ECO:0000313" key="3">
    <source>
        <dbReference type="Proteomes" id="UP001596065"/>
    </source>
</evidence>